<evidence type="ECO:0000313" key="1">
    <source>
        <dbReference type="EMBL" id="KKN76932.1"/>
    </source>
</evidence>
<dbReference type="AlphaFoldDB" id="A0A0F9TPP6"/>
<organism evidence="1">
    <name type="scientific">marine sediment metagenome</name>
    <dbReference type="NCBI Taxonomy" id="412755"/>
    <lineage>
        <taxon>unclassified sequences</taxon>
        <taxon>metagenomes</taxon>
        <taxon>ecological metagenomes</taxon>
    </lineage>
</organism>
<gene>
    <name evidence="1" type="ORF">LCGC14_0365840</name>
</gene>
<name>A0A0F9TPP6_9ZZZZ</name>
<comment type="caution">
    <text evidence="1">The sequence shown here is derived from an EMBL/GenBank/DDBJ whole genome shotgun (WGS) entry which is preliminary data.</text>
</comment>
<reference evidence="1" key="1">
    <citation type="journal article" date="2015" name="Nature">
        <title>Complex archaea that bridge the gap between prokaryotes and eukaryotes.</title>
        <authorList>
            <person name="Spang A."/>
            <person name="Saw J.H."/>
            <person name="Jorgensen S.L."/>
            <person name="Zaremba-Niedzwiedzka K."/>
            <person name="Martijn J."/>
            <person name="Lind A.E."/>
            <person name="van Eijk R."/>
            <person name="Schleper C."/>
            <person name="Guy L."/>
            <person name="Ettema T.J."/>
        </authorList>
    </citation>
    <scope>NUCLEOTIDE SEQUENCE</scope>
</reference>
<accession>A0A0F9TPP6</accession>
<sequence length="91" mass="10598">MPIKDEVEFICKFCGHKKARSPLRACGKCGRFTFEGATRQYRETIEKINKQAAEEKEAARVTLRKQLKPLNVQAHEELKAIRVLEQKTLRR</sequence>
<protein>
    <submittedName>
        <fullName evidence="1">Uncharacterized protein</fullName>
    </submittedName>
</protein>
<proteinExistence type="predicted"/>
<dbReference type="EMBL" id="LAZR01000287">
    <property type="protein sequence ID" value="KKN76932.1"/>
    <property type="molecule type" value="Genomic_DNA"/>
</dbReference>